<dbReference type="InterPro" id="IPR056729">
    <property type="entry name" value="GMPPB_C"/>
</dbReference>
<name>A0A9D2AI07_9BACT</name>
<protein>
    <recommendedName>
        <fullName evidence="3">Mannose-1-phosphate guanyltransferase C-terminal domain-containing protein</fullName>
    </recommendedName>
</protein>
<keyword evidence="1" id="KW-0808">Transferase</keyword>
<reference evidence="4" key="2">
    <citation type="submission" date="2021-04" db="EMBL/GenBank/DDBJ databases">
        <authorList>
            <person name="Gilroy R."/>
        </authorList>
    </citation>
    <scope>NUCLEOTIDE SEQUENCE</scope>
    <source>
        <strain evidence="4">14975</strain>
    </source>
</reference>
<comment type="caution">
    <text evidence="4">The sequence shown here is derived from an EMBL/GenBank/DDBJ whole genome shotgun (WGS) entry which is preliminary data.</text>
</comment>
<organism evidence="4 5">
    <name type="scientific">Candidatus Akkermansia intestinigallinarum</name>
    <dbReference type="NCBI Taxonomy" id="2838431"/>
    <lineage>
        <taxon>Bacteria</taxon>
        <taxon>Pseudomonadati</taxon>
        <taxon>Verrucomicrobiota</taxon>
        <taxon>Verrucomicrobiia</taxon>
        <taxon>Verrucomicrobiales</taxon>
        <taxon>Akkermansiaceae</taxon>
        <taxon>Akkermansia</taxon>
    </lineage>
</organism>
<gene>
    <name evidence="4" type="ORF">H9862_04905</name>
</gene>
<evidence type="ECO:0000256" key="1">
    <source>
        <dbReference type="ARBA" id="ARBA00022679"/>
    </source>
</evidence>
<dbReference type="Proteomes" id="UP000823964">
    <property type="component" value="Unassembled WGS sequence"/>
</dbReference>
<evidence type="ECO:0000259" key="3">
    <source>
        <dbReference type="Pfam" id="PF25087"/>
    </source>
</evidence>
<dbReference type="InterPro" id="IPR011004">
    <property type="entry name" value="Trimer_LpxA-like_sf"/>
</dbReference>
<dbReference type="Gene3D" id="2.160.10.10">
    <property type="entry name" value="Hexapeptide repeat proteins"/>
    <property type="match status" value="1"/>
</dbReference>
<dbReference type="Pfam" id="PF25087">
    <property type="entry name" value="GMPPB_C"/>
    <property type="match status" value="1"/>
</dbReference>
<dbReference type="InterPro" id="IPR050065">
    <property type="entry name" value="GlmU-like"/>
</dbReference>
<evidence type="ECO:0000256" key="2">
    <source>
        <dbReference type="ARBA" id="ARBA00023315"/>
    </source>
</evidence>
<dbReference type="PANTHER" id="PTHR43584">
    <property type="entry name" value="NUCLEOTIDYL TRANSFERASE"/>
    <property type="match status" value="1"/>
</dbReference>
<accession>A0A9D2AI07</accession>
<dbReference type="PANTHER" id="PTHR43584:SF8">
    <property type="entry name" value="N-ACETYLMURAMATE ALPHA-1-PHOSPHATE URIDYLYLTRANSFERASE"/>
    <property type="match status" value="1"/>
</dbReference>
<dbReference type="GO" id="GO:0016779">
    <property type="term" value="F:nucleotidyltransferase activity"/>
    <property type="evidence" value="ECO:0007669"/>
    <property type="project" value="UniProtKB-ARBA"/>
</dbReference>
<dbReference type="EMBL" id="DXFQ01000085">
    <property type="protein sequence ID" value="HIX19928.1"/>
    <property type="molecule type" value="Genomic_DNA"/>
</dbReference>
<keyword evidence="2" id="KW-0012">Acyltransferase</keyword>
<reference evidence="4" key="1">
    <citation type="journal article" date="2021" name="PeerJ">
        <title>Extensive microbial diversity within the chicken gut microbiome revealed by metagenomics and culture.</title>
        <authorList>
            <person name="Gilroy R."/>
            <person name="Ravi A."/>
            <person name="Getino M."/>
            <person name="Pursley I."/>
            <person name="Horton D.L."/>
            <person name="Alikhan N.F."/>
            <person name="Baker D."/>
            <person name="Gharbi K."/>
            <person name="Hall N."/>
            <person name="Watson M."/>
            <person name="Adriaenssens E.M."/>
            <person name="Foster-Nyarko E."/>
            <person name="Jarju S."/>
            <person name="Secka A."/>
            <person name="Antonio M."/>
            <person name="Oren A."/>
            <person name="Chaudhuri R.R."/>
            <person name="La Ragione R."/>
            <person name="Hildebrand F."/>
            <person name="Pallen M.J."/>
        </authorList>
    </citation>
    <scope>NUCLEOTIDE SEQUENCE</scope>
    <source>
        <strain evidence="4">14975</strain>
    </source>
</reference>
<sequence>MKAPWVLLDELAQELRELRADVRGTVHPLAVVDGVLALGEGSVVKAGCVIEGFVRIGRNCVIGPNAYLRGCTAVGDDCRIGQAVEVKSSLLGRGVSVAHLSYIGDSVIGDEVNVGGGCIMSNFRHDAGEIRMPWEGRLQATGRNKLGCWIGARSRIGCKCVILPGRILPPETQTYPGSVVR</sequence>
<dbReference type="GO" id="GO:0016746">
    <property type="term" value="F:acyltransferase activity"/>
    <property type="evidence" value="ECO:0007669"/>
    <property type="project" value="UniProtKB-KW"/>
</dbReference>
<dbReference type="SUPFAM" id="SSF51161">
    <property type="entry name" value="Trimeric LpxA-like enzymes"/>
    <property type="match status" value="1"/>
</dbReference>
<dbReference type="AlphaFoldDB" id="A0A9D2AI07"/>
<evidence type="ECO:0000313" key="5">
    <source>
        <dbReference type="Proteomes" id="UP000823964"/>
    </source>
</evidence>
<feature type="domain" description="Mannose-1-phosphate guanyltransferase C-terminal" evidence="3">
    <location>
        <begin position="38"/>
        <end position="121"/>
    </location>
</feature>
<proteinExistence type="predicted"/>
<evidence type="ECO:0000313" key="4">
    <source>
        <dbReference type="EMBL" id="HIX19928.1"/>
    </source>
</evidence>